<evidence type="ECO:0000313" key="2">
    <source>
        <dbReference type="Proteomes" id="UP001057348"/>
    </source>
</evidence>
<sequence>MKSRKDEHRSRLPQDAVTAAFEQDAQLLAADLFSSEHRRAGLTTNARVCRHGEQPV</sequence>
<evidence type="ECO:0000313" key="1">
    <source>
        <dbReference type="EMBL" id="USP94220.1"/>
    </source>
</evidence>
<proteinExistence type="predicted"/>
<reference evidence="1" key="1">
    <citation type="submission" date="2022-02" db="EMBL/GenBank/DDBJ databases">
        <title>Draft Genome Sequence of Bacillus vallismortis Strain BL01, Isolated from Artemisia lerchiana Web. Roots.</title>
        <authorList>
            <person name="Chebotar V.K."/>
            <person name="Gancheva M.S."/>
            <person name="Chizhevskaya E.P."/>
            <person name="Komarova O.V."/>
            <person name="Baganova M.E."/>
            <person name="Zaplatkin A.N."/>
            <person name="Pishchik V.N."/>
        </authorList>
    </citation>
    <scope>NUCLEOTIDE SEQUENCE</scope>
    <source>
        <strain evidence="1">BL01</strain>
    </source>
</reference>
<gene>
    <name evidence="1" type="ORF">MKF32_13245</name>
</gene>
<name>A0ABY4XV32_BACVA</name>
<dbReference type="Proteomes" id="UP001057348">
    <property type="component" value="Chromosome"/>
</dbReference>
<accession>A0ABY4XV32</accession>
<dbReference type="EMBL" id="CP092751">
    <property type="protein sequence ID" value="USP94220.1"/>
    <property type="molecule type" value="Genomic_DNA"/>
</dbReference>
<dbReference type="RefSeq" id="WP_202327085.1">
    <property type="nucleotide sequence ID" value="NZ_CP092751.1"/>
</dbReference>
<keyword evidence="2" id="KW-1185">Reference proteome</keyword>
<protein>
    <submittedName>
        <fullName evidence="1">Uncharacterized protein</fullName>
    </submittedName>
</protein>
<organism evidence="1 2">
    <name type="scientific">Bacillus vallismortis</name>
    <dbReference type="NCBI Taxonomy" id="72361"/>
    <lineage>
        <taxon>Bacteria</taxon>
        <taxon>Bacillati</taxon>
        <taxon>Bacillota</taxon>
        <taxon>Bacilli</taxon>
        <taxon>Bacillales</taxon>
        <taxon>Bacillaceae</taxon>
        <taxon>Bacillus</taxon>
    </lineage>
</organism>